<reference evidence="2" key="1">
    <citation type="submission" date="2020-01" db="EMBL/GenBank/DDBJ databases">
        <authorList>
            <person name="Fang Y."/>
            <person name="Sun R."/>
            <person name="Nie L."/>
            <person name="He J."/>
            <person name="Hao L."/>
            <person name="Wang L."/>
            <person name="Su S."/>
            <person name="Lv E."/>
            <person name="Zhang Z."/>
            <person name="Xie R."/>
            <person name="Liu H."/>
        </authorList>
    </citation>
    <scope>NUCLEOTIDE SEQUENCE [LARGE SCALE GENOMIC DNA]</scope>
    <source>
        <strain evidence="2">XCT-53</strain>
    </source>
</reference>
<organism evidence="1 2">
    <name type="scientific">Pannonibacter tanglangensis</name>
    <dbReference type="NCBI Taxonomy" id="2750084"/>
    <lineage>
        <taxon>Bacteria</taxon>
        <taxon>Pseudomonadati</taxon>
        <taxon>Pseudomonadota</taxon>
        <taxon>Alphaproteobacteria</taxon>
        <taxon>Hyphomicrobiales</taxon>
        <taxon>Stappiaceae</taxon>
        <taxon>Pannonibacter</taxon>
    </lineage>
</organism>
<protein>
    <recommendedName>
        <fullName evidence="3">Nucleotidyltransferase family protein</fullName>
    </recommendedName>
</protein>
<dbReference type="PANTHER" id="PTHR39166">
    <property type="entry name" value="BLL1166 PROTEIN"/>
    <property type="match status" value="1"/>
</dbReference>
<dbReference type="AlphaFoldDB" id="A0A7X5F3X0"/>
<evidence type="ECO:0000313" key="1">
    <source>
        <dbReference type="EMBL" id="NBN79273.1"/>
    </source>
</evidence>
<dbReference type="InterPro" id="IPR009267">
    <property type="entry name" value="NTP_transf_6"/>
</dbReference>
<name>A0A7X5F3X0_9HYPH</name>
<proteinExistence type="predicted"/>
<dbReference type="Proteomes" id="UP000586722">
    <property type="component" value="Unassembled WGS sequence"/>
</dbReference>
<dbReference type="EMBL" id="JAABLQ010000001">
    <property type="protein sequence ID" value="NBN79273.1"/>
    <property type="molecule type" value="Genomic_DNA"/>
</dbReference>
<gene>
    <name evidence="1" type="ORF">GWI72_13425</name>
</gene>
<sequence>MSASLSCLDDVSRDRLRLGDPARASEDERRRALVRLIGAMPVVLQILETIRDLRLPDAWLVSGGIYQNAWNLMTGKPVGHGIKDYDVTYFDGGDLSYDAEDRVIRAVAGALPALSGMIETRNQARVHLWYPERFGSAYPRLTCSTEALTLYASKTHAVAARMTAGNKIEIAAPFGLATLFAMRLVPNRVLDTAKTHAEKSARLKRLWPELQVIGWDDAEA</sequence>
<comment type="caution">
    <text evidence="1">The sequence shown here is derived from an EMBL/GenBank/DDBJ whole genome shotgun (WGS) entry which is preliminary data.</text>
</comment>
<dbReference type="PANTHER" id="PTHR39166:SF1">
    <property type="entry name" value="BLL1166 PROTEIN"/>
    <property type="match status" value="1"/>
</dbReference>
<evidence type="ECO:0000313" key="2">
    <source>
        <dbReference type="Proteomes" id="UP000586722"/>
    </source>
</evidence>
<accession>A0A7X5F3X0</accession>
<dbReference type="Pfam" id="PF06042">
    <property type="entry name" value="NTP_transf_6"/>
    <property type="match status" value="1"/>
</dbReference>
<keyword evidence="2" id="KW-1185">Reference proteome</keyword>
<evidence type="ECO:0008006" key="3">
    <source>
        <dbReference type="Google" id="ProtNLM"/>
    </source>
</evidence>
<dbReference type="RefSeq" id="WP_161708899.1">
    <property type="nucleotide sequence ID" value="NZ_JAABLQ010000001.1"/>
</dbReference>